<dbReference type="PRINTS" id="PR00996">
    <property type="entry name" value="CHERMTFRASE"/>
</dbReference>
<dbReference type="InterPro" id="IPR000780">
    <property type="entry name" value="CheR_MeTrfase"/>
</dbReference>
<proteinExistence type="predicted"/>
<accession>A0A5N3PG23</accession>
<comment type="catalytic activity">
    <reaction evidence="1">
        <text>L-glutamyl-[protein] + S-adenosyl-L-methionine = [protein]-L-glutamate 5-O-methyl ester + S-adenosyl-L-homocysteine</text>
        <dbReference type="Rhea" id="RHEA:24452"/>
        <dbReference type="Rhea" id="RHEA-COMP:10208"/>
        <dbReference type="Rhea" id="RHEA-COMP:10311"/>
        <dbReference type="ChEBI" id="CHEBI:29973"/>
        <dbReference type="ChEBI" id="CHEBI:57856"/>
        <dbReference type="ChEBI" id="CHEBI:59789"/>
        <dbReference type="ChEBI" id="CHEBI:82795"/>
        <dbReference type="EC" id="2.1.1.80"/>
    </reaction>
</comment>
<dbReference type="InterPro" id="IPR011990">
    <property type="entry name" value="TPR-like_helical_dom_sf"/>
</dbReference>
<evidence type="ECO:0000259" key="7">
    <source>
        <dbReference type="PROSITE" id="PS50123"/>
    </source>
</evidence>
<dbReference type="EC" id="2.1.1.80" evidence="2"/>
<dbReference type="Pfam" id="PF03705">
    <property type="entry name" value="CheR_N"/>
    <property type="match status" value="1"/>
</dbReference>
<dbReference type="PROSITE" id="PS50123">
    <property type="entry name" value="CHER"/>
    <property type="match status" value="1"/>
</dbReference>
<dbReference type="OrthoDB" id="9816309at2"/>
<evidence type="ECO:0000256" key="6">
    <source>
        <dbReference type="SAM" id="MobiDB-lite"/>
    </source>
</evidence>
<name>A0A5N3PG23_9HYPH</name>
<feature type="domain" description="CheR-type methyltransferase" evidence="7">
    <location>
        <begin position="12"/>
        <end position="289"/>
    </location>
</feature>
<dbReference type="AlphaFoldDB" id="A0A5N3PG23"/>
<sequence length="478" mass="53689">MAAELAPGFAFDRAFPKLKSLIVERTGHFYYADKDDLLWERIGKRIRATGNQDCSAYLERLDDPSLGPAEWARLEAEITIGETFFFRYVEQFAALRDVILPELIERKATEKRLRIWSAGCSTGAEPYSVAILVTELLGEELKDWRVSIVGTDINENFLDVARRARFGRWALRSLTLEQKADYFLPATEYDQWQLRPEFRSLVRFERHNLLSLLDRTSPLQFTEFDLILCRNVLIYFHPDIVNRIVEALRDTLVEAGWMLLGHAEPNPGFATMMQALNLPGTTAYRRLPGSPIWQPEGDVKPAWADVLAPVRPPSAIKPQKPTPPRSRQPVPIPPPPATGGGTETLVTEVRRLADAGELARADAACKLGLRERAVDPVLHYYLGLVAQAMKRPSEAEKAFRDSIYLDKNFVMAHYHLGLHLIANGQSRRGQRSIANAARIAATLPPDCPLAEADGLTGKEFRSLTRAHLPAGPRNRGKP</sequence>
<keyword evidence="3 8" id="KW-0489">Methyltransferase</keyword>
<dbReference type="GO" id="GO:0032259">
    <property type="term" value="P:methylation"/>
    <property type="evidence" value="ECO:0007669"/>
    <property type="project" value="UniProtKB-KW"/>
</dbReference>
<comment type="caution">
    <text evidence="8">The sequence shown here is derived from an EMBL/GenBank/DDBJ whole genome shotgun (WGS) entry which is preliminary data.</text>
</comment>
<protein>
    <recommendedName>
        <fullName evidence="2">protein-glutamate O-methyltransferase</fullName>
        <ecNumber evidence="2">2.1.1.80</ecNumber>
    </recommendedName>
</protein>
<dbReference type="Gene3D" id="1.25.40.10">
    <property type="entry name" value="Tetratricopeptide repeat domain"/>
    <property type="match status" value="1"/>
</dbReference>
<evidence type="ECO:0000313" key="9">
    <source>
        <dbReference type="Proteomes" id="UP000325684"/>
    </source>
</evidence>
<dbReference type="InterPro" id="IPR050903">
    <property type="entry name" value="Bact_Chemotaxis_MeTrfase"/>
</dbReference>
<evidence type="ECO:0000256" key="4">
    <source>
        <dbReference type="ARBA" id="ARBA00022679"/>
    </source>
</evidence>
<evidence type="ECO:0000256" key="2">
    <source>
        <dbReference type="ARBA" id="ARBA00012534"/>
    </source>
</evidence>
<dbReference type="GO" id="GO:0008983">
    <property type="term" value="F:protein-glutamate O-methyltransferase activity"/>
    <property type="evidence" value="ECO:0007669"/>
    <property type="project" value="UniProtKB-EC"/>
</dbReference>
<dbReference type="InterPro" id="IPR029063">
    <property type="entry name" value="SAM-dependent_MTases_sf"/>
</dbReference>
<dbReference type="Gene3D" id="1.10.155.10">
    <property type="entry name" value="Chemotaxis receptor methyltransferase CheR, N-terminal domain"/>
    <property type="match status" value="1"/>
</dbReference>
<evidence type="ECO:0000256" key="5">
    <source>
        <dbReference type="ARBA" id="ARBA00022691"/>
    </source>
</evidence>
<dbReference type="EMBL" id="VCMV01000004">
    <property type="protein sequence ID" value="KAB0268670.1"/>
    <property type="molecule type" value="Genomic_DNA"/>
</dbReference>
<dbReference type="SUPFAM" id="SSF48452">
    <property type="entry name" value="TPR-like"/>
    <property type="match status" value="1"/>
</dbReference>
<gene>
    <name evidence="8" type="ORF">FEZ63_04310</name>
</gene>
<dbReference type="InterPro" id="IPR022641">
    <property type="entry name" value="CheR_N"/>
</dbReference>
<feature type="region of interest" description="Disordered" evidence="6">
    <location>
        <begin position="313"/>
        <end position="342"/>
    </location>
</feature>
<reference evidence="8 9" key="1">
    <citation type="journal article" date="2019" name="Microorganisms">
        <title>Genome Insights into the Novel Species Microvirga brassicacearum, a Rapeseed Endophyte with Biotechnological Potential.</title>
        <authorList>
            <person name="Jimenez-Gomez A."/>
            <person name="Saati-Santamaria Z."/>
            <person name="Igual J.M."/>
            <person name="Rivas R."/>
            <person name="Mateos P.F."/>
            <person name="Garcia-Fraile P."/>
        </authorList>
    </citation>
    <scope>NUCLEOTIDE SEQUENCE [LARGE SCALE GENOMIC DNA]</scope>
    <source>
        <strain evidence="8 9">CDVBN77</strain>
    </source>
</reference>
<dbReference type="SMART" id="SM00138">
    <property type="entry name" value="MeTrc"/>
    <property type="match status" value="1"/>
</dbReference>
<evidence type="ECO:0000256" key="1">
    <source>
        <dbReference type="ARBA" id="ARBA00001541"/>
    </source>
</evidence>
<evidence type="ECO:0000256" key="3">
    <source>
        <dbReference type="ARBA" id="ARBA00022603"/>
    </source>
</evidence>
<evidence type="ECO:0000313" key="8">
    <source>
        <dbReference type="EMBL" id="KAB0268670.1"/>
    </source>
</evidence>
<dbReference type="Proteomes" id="UP000325684">
    <property type="component" value="Unassembled WGS sequence"/>
</dbReference>
<keyword evidence="4 8" id="KW-0808">Transferase</keyword>
<keyword evidence="9" id="KW-1185">Reference proteome</keyword>
<dbReference type="PANTHER" id="PTHR24422">
    <property type="entry name" value="CHEMOTAXIS PROTEIN METHYLTRANSFERASE"/>
    <property type="match status" value="1"/>
</dbReference>
<dbReference type="SUPFAM" id="SSF47757">
    <property type="entry name" value="Chemotaxis receptor methyltransferase CheR, N-terminal domain"/>
    <property type="match status" value="1"/>
</dbReference>
<dbReference type="RefSeq" id="WP_150942406.1">
    <property type="nucleotide sequence ID" value="NZ_VCMV01000004.1"/>
</dbReference>
<dbReference type="PANTHER" id="PTHR24422:SF19">
    <property type="entry name" value="CHEMOTAXIS PROTEIN METHYLTRANSFERASE"/>
    <property type="match status" value="1"/>
</dbReference>
<organism evidence="8 9">
    <name type="scientific">Microvirga brassicacearum</name>
    <dbReference type="NCBI Taxonomy" id="2580413"/>
    <lineage>
        <taxon>Bacteria</taxon>
        <taxon>Pseudomonadati</taxon>
        <taxon>Pseudomonadota</taxon>
        <taxon>Alphaproteobacteria</taxon>
        <taxon>Hyphomicrobiales</taxon>
        <taxon>Methylobacteriaceae</taxon>
        <taxon>Microvirga</taxon>
    </lineage>
</organism>
<dbReference type="InterPro" id="IPR022642">
    <property type="entry name" value="CheR_C"/>
</dbReference>
<feature type="compositionally biased region" description="Pro residues" evidence="6">
    <location>
        <begin position="320"/>
        <end position="337"/>
    </location>
</feature>
<dbReference type="Gene3D" id="3.40.50.150">
    <property type="entry name" value="Vaccinia Virus protein VP39"/>
    <property type="match status" value="1"/>
</dbReference>
<dbReference type="SUPFAM" id="SSF53335">
    <property type="entry name" value="S-adenosyl-L-methionine-dependent methyltransferases"/>
    <property type="match status" value="1"/>
</dbReference>
<dbReference type="Pfam" id="PF01739">
    <property type="entry name" value="CheR"/>
    <property type="match status" value="1"/>
</dbReference>
<dbReference type="InterPro" id="IPR036804">
    <property type="entry name" value="CheR_N_sf"/>
</dbReference>
<keyword evidence="5" id="KW-0949">S-adenosyl-L-methionine</keyword>